<dbReference type="InterPro" id="IPR032710">
    <property type="entry name" value="NTF2-like_dom_sf"/>
</dbReference>
<keyword evidence="3" id="KW-1185">Reference proteome</keyword>
<dbReference type="Proteomes" id="UP000238563">
    <property type="component" value="Unassembled WGS sequence"/>
</dbReference>
<dbReference type="AlphaFoldDB" id="A0A2S9JAW2"/>
<name>A0A2S9JAW2_9HYPH</name>
<gene>
    <name evidence="2" type="ORF">C5750_24200</name>
</gene>
<dbReference type="InterPro" id="IPR037401">
    <property type="entry name" value="SnoaL-like"/>
</dbReference>
<dbReference type="Gene3D" id="3.10.450.50">
    <property type="match status" value="1"/>
</dbReference>
<protein>
    <recommendedName>
        <fullName evidence="1">SnoaL-like domain-containing protein</fullName>
    </recommendedName>
</protein>
<reference evidence="2 3" key="1">
    <citation type="submission" date="2018-02" db="EMBL/GenBank/DDBJ databases">
        <title>The draft genome of Phyllobacterium myrsinacearum DSM5892.</title>
        <authorList>
            <person name="Li L."/>
            <person name="Liu L."/>
            <person name="Zhang X."/>
            <person name="Wang T."/>
        </authorList>
    </citation>
    <scope>NUCLEOTIDE SEQUENCE [LARGE SCALE GENOMIC DNA]</scope>
    <source>
        <strain evidence="2 3">DSM 5892</strain>
    </source>
</reference>
<evidence type="ECO:0000259" key="1">
    <source>
        <dbReference type="Pfam" id="PF12680"/>
    </source>
</evidence>
<comment type="caution">
    <text evidence="2">The sequence shown here is derived from an EMBL/GenBank/DDBJ whole genome shotgun (WGS) entry which is preliminary data.</text>
</comment>
<feature type="domain" description="SnoaL-like" evidence="1">
    <location>
        <begin position="16"/>
        <end position="113"/>
    </location>
</feature>
<evidence type="ECO:0000313" key="2">
    <source>
        <dbReference type="EMBL" id="PRD49928.1"/>
    </source>
</evidence>
<organism evidence="2 3">
    <name type="scientific">Phyllobacterium myrsinacearum</name>
    <dbReference type="NCBI Taxonomy" id="28101"/>
    <lineage>
        <taxon>Bacteria</taxon>
        <taxon>Pseudomonadati</taxon>
        <taxon>Pseudomonadota</taxon>
        <taxon>Alphaproteobacteria</taxon>
        <taxon>Hyphomicrobiales</taxon>
        <taxon>Phyllobacteriaceae</taxon>
        <taxon>Phyllobacterium</taxon>
    </lineage>
</organism>
<dbReference type="RefSeq" id="WP_105737625.1">
    <property type="nucleotide sequence ID" value="NZ_PVBT01000009.1"/>
</dbReference>
<dbReference type="Pfam" id="PF12680">
    <property type="entry name" value="SnoaL_2"/>
    <property type="match status" value="1"/>
</dbReference>
<sequence>MPSNSPDVMSLERLARFGEDWRRHDLDACMHYFTDDAVYAASTGSGPGTIFAGRQAIQDELARIFQSLEAGSFKPGACCIAGDRGFALWSLDQRMPDGSIVTFEGIDVFAFRGNFLTLKDSYRKAFA</sequence>
<dbReference type="EMBL" id="PVBT01000009">
    <property type="protein sequence ID" value="PRD49928.1"/>
    <property type="molecule type" value="Genomic_DNA"/>
</dbReference>
<evidence type="ECO:0000313" key="3">
    <source>
        <dbReference type="Proteomes" id="UP000238563"/>
    </source>
</evidence>
<proteinExistence type="predicted"/>
<dbReference type="SUPFAM" id="SSF54427">
    <property type="entry name" value="NTF2-like"/>
    <property type="match status" value="1"/>
</dbReference>
<accession>A0A2S9JAW2</accession>
<dbReference type="OrthoDB" id="9800684at2"/>